<dbReference type="PROSITE" id="PS51365">
    <property type="entry name" value="RENAL_DIPEPTIDASE_2"/>
    <property type="match status" value="1"/>
</dbReference>
<evidence type="ECO:0000313" key="1">
    <source>
        <dbReference type="EMBL" id="XCG64708.1"/>
    </source>
</evidence>
<dbReference type="PANTHER" id="PTHR10443:SF12">
    <property type="entry name" value="DIPEPTIDASE"/>
    <property type="match status" value="1"/>
</dbReference>
<dbReference type="RefSeq" id="WP_353650321.1">
    <property type="nucleotide sequence ID" value="NZ_CP159218.1"/>
</dbReference>
<dbReference type="InterPro" id="IPR008257">
    <property type="entry name" value="Pept_M19"/>
</dbReference>
<keyword evidence="1" id="KW-0378">Hydrolase</keyword>
<name>A0AAU8DST4_9ACTN</name>
<gene>
    <name evidence="1" type="ORF">ABLG96_05130</name>
</gene>
<dbReference type="GO" id="GO:0070573">
    <property type="term" value="F:metallodipeptidase activity"/>
    <property type="evidence" value="ECO:0007669"/>
    <property type="project" value="InterPro"/>
</dbReference>
<dbReference type="CDD" id="cd01301">
    <property type="entry name" value="rDP_like"/>
    <property type="match status" value="1"/>
</dbReference>
<organism evidence="1">
    <name type="scientific">Nakamurella sp. A5-74</name>
    <dbReference type="NCBI Taxonomy" id="3158264"/>
    <lineage>
        <taxon>Bacteria</taxon>
        <taxon>Bacillati</taxon>
        <taxon>Actinomycetota</taxon>
        <taxon>Actinomycetes</taxon>
        <taxon>Nakamurellales</taxon>
        <taxon>Nakamurellaceae</taxon>
        <taxon>Nakamurella</taxon>
    </lineage>
</organism>
<protein>
    <submittedName>
        <fullName evidence="1">Dipeptidase</fullName>
        <ecNumber evidence="1">3.4.13.19</ecNumber>
    </submittedName>
</protein>
<dbReference type="Pfam" id="PF01244">
    <property type="entry name" value="Peptidase_M19"/>
    <property type="match status" value="1"/>
</dbReference>
<dbReference type="SUPFAM" id="SSF51556">
    <property type="entry name" value="Metallo-dependent hydrolases"/>
    <property type="match status" value="1"/>
</dbReference>
<sequence>MTAATPDTAHPDVSARISALLADSPVFDGHNDLPWALRKTGYDLEATDISISQPQLHTDIPRLRAGGVGAQFWSVFVPGTLSGPESVSATLEQIDCVQRFIARYPETFAFARTATDVRAAWASGRIASLMGAEGGHSIDESLAVLRVLRRLGVAYMTLTHNQNVPWADSATDVETVGGLNDFGREVVAEMNRVGMLVDISHVAPVTMRAALAASRTPVIFSHSSCRALCDHVRDAPDDVLETLAANNGVIMLTFVPGFVSQECADHGALAKEQRARLGLPAPWDEVESDPVAQAEFDTWQAAHPEPRATLVQVADHVEHAREVAGAAHLGLGGDYDGVDVLPEGLQDVSCYPALLTELADRGWSDTELAGLTSGNILRVLQDAEDAAEPGFGSR</sequence>
<dbReference type="Gene3D" id="3.20.20.140">
    <property type="entry name" value="Metal-dependent hydrolases"/>
    <property type="match status" value="1"/>
</dbReference>
<dbReference type="InterPro" id="IPR032466">
    <property type="entry name" value="Metal_Hydrolase"/>
</dbReference>
<reference evidence="1" key="1">
    <citation type="submission" date="2024-05" db="EMBL/GenBank/DDBJ databases">
        <authorList>
            <person name="Cai S.Y."/>
            <person name="Jin L.M."/>
            <person name="Li H.R."/>
        </authorList>
    </citation>
    <scope>NUCLEOTIDE SEQUENCE</scope>
    <source>
        <strain evidence="1">A5-74</strain>
    </source>
</reference>
<keyword evidence="1" id="KW-0645">Protease</keyword>
<proteinExistence type="predicted"/>
<dbReference type="GO" id="GO:0006508">
    <property type="term" value="P:proteolysis"/>
    <property type="evidence" value="ECO:0007669"/>
    <property type="project" value="InterPro"/>
</dbReference>
<dbReference type="PANTHER" id="PTHR10443">
    <property type="entry name" value="MICROSOMAL DIPEPTIDASE"/>
    <property type="match status" value="1"/>
</dbReference>
<keyword evidence="1" id="KW-0224">Dipeptidase</keyword>
<dbReference type="AlphaFoldDB" id="A0AAU8DST4"/>
<accession>A0AAU8DST4</accession>
<dbReference type="EC" id="3.4.13.19" evidence="1"/>
<dbReference type="EMBL" id="CP159218">
    <property type="protein sequence ID" value="XCG64708.1"/>
    <property type="molecule type" value="Genomic_DNA"/>
</dbReference>